<feature type="region of interest" description="Disordered" evidence="1">
    <location>
        <begin position="23"/>
        <end position="46"/>
    </location>
</feature>
<dbReference type="Proteomes" id="UP000198518">
    <property type="component" value="Unassembled WGS sequence"/>
</dbReference>
<gene>
    <name evidence="3" type="ORF">SAMN04487945_0563</name>
</gene>
<dbReference type="AlphaFoldDB" id="A0A1I0N3C6"/>
<evidence type="ECO:0000256" key="1">
    <source>
        <dbReference type="SAM" id="MobiDB-lite"/>
    </source>
</evidence>
<dbReference type="EMBL" id="FOJA01000001">
    <property type="protein sequence ID" value="SEV95321.1"/>
    <property type="molecule type" value="Genomic_DNA"/>
</dbReference>
<feature type="compositionally biased region" description="Polar residues" evidence="1">
    <location>
        <begin position="23"/>
        <end position="39"/>
    </location>
</feature>
<feature type="domain" description="DUF8130" evidence="2">
    <location>
        <begin position="163"/>
        <end position="263"/>
    </location>
</feature>
<evidence type="ECO:0000259" key="2">
    <source>
        <dbReference type="Pfam" id="PF26451"/>
    </source>
</evidence>
<organism evidence="3 4">
    <name type="scientific">Halobacterium jilantaiense</name>
    <dbReference type="NCBI Taxonomy" id="355548"/>
    <lineage>
        <taxon>Archaea</taxon>
        <taxon>Methanobacteriati</taxon>
        <taxon>Methanobacteriota</taxon>
        <taxon>Stenosarchaea group</taxon>
        <taxon>Halobacteria</taxon>
        <taxon>Halobacteriales</taxon>
        <taxon>Halobacteriaceae</taxon>
        <taxon>Halobacterium</taxon>
    </lineage>
</organism>
<name>A0A1I0N3C6_9EURY</name>
<reference evidence="3 4" key="1">
    <citation type="submission" date="2016-10" db="EMBL/GenBank/DDBJ databases">
        <authorList>
            <person name="de Groot N.N."/>
        </authorList>
    </citation>
    <scope>NUCLEOTIDE SEQUENCE [LARGE SCALE GENOMIC DNA]</scope>
    <source>
        <strain evidence="3 4">CGMCC 1.5337</strain>
    </source>
</reference>
<sequence>MRRRALLSAVASAAALAAGCTSAPTADNTASTTDGQTHLRTVPEPGPDADLAITELSVETEKTAPTHEWYLRIEGVYSTDAVGRNFEDPTVVDVSDIEDEAVREAVERILDEGNVRVDEIPDGLREFVDATDLVTWAADTEADDIATHWTLGVYDAHPDRDPVLAFDVSVLDAGIGEDPAALEFAVENTGDTEQSVYGGVVRPFGIPRVHHPGEPEGASFLLWQDYESIDGLSVTENRITKNAIGTSTPVAPGETLTRTYTLDPSKPQCDAIGPGEWVHEDVLEYTQSGEPEGPGATVDYRLEFTIEDV</sequence>
<dbReference type="Pfam" id="PF26451">
    <property type="entry name" value="DUF8130"/>
    <property type="match status" value="1"/>
</dbReference>
<dbReference type="PROSITE" id="PS51257">
    <property type="entry name" value="PROKAR_LIPOPROTEIN"/>
    <property type="match status" value="1"/>
</dbReference>
<keyword evidence="4" id="KW-1185">Reference proteome</keyword>
<proteinExistence type="predicted"/>
<dbReference type="STRING" id="355548.SAMN04487945_0563"/>
<dbReference type="OrthoDB" id="275766at2157"/>
<protein>
    <recommendedName>
        <fullName evidence="2">DUF8130 domain-containing protein</fullName>
    </recommendedName>
</protein>
<accession>A0A1I0N3C6</accession>
<dbReference type="RefSeq" id="WP_089667864.1">
    <property type="nucleotide sequence ID" value="NZ_FOJA01000001.1"/>
</dbReference>
<evidence type="ECO:0000313" key="4">
    <source>
        <dbReference type="Proteomes" id="UP000198518"/>
    </source>
</evidence>
<evidence type="ECO:0000313" key="3">
    <source>
        <dbReference type="EMBL" id="SEV95321.1"/>
    </source>
</evidence>
<dbReference type="InterPro" id="IPR058443">
    <property type="entry name" value="DUF8130"/>
</dbReference>